<name>A0A1R4B523_9VIBR</name>
<keyword evidence="5" id="KW-1185">Reference proteome</keyword>
<feature type="domain" description="Glycosyl transferase family 51" evidence="3">
    <location>
        <begin position="23"/>
        <end position="177"/>
    </location>
</feature>
<dbReference type="PANTHER" id="PTHR32282:SF33">
    <property type="entry name" value="PEPTIDOGLYCAN GLYCOSYLTRANSFERASE"/>
    <property type="match status" value="1"/>
</dbReference>
<gene>
    <name evidence="4" type="primary">ponA</name>
    <name evidence="4" type="ORF">VPAL9027_01995</name>
</gene>
<evidence type="ECO:0000313" key="5">
    <source>
        <dbReference type="Proteomes" id="UP000189475"/>
    </source>
</evidence>
<sequence length="182" mass="21777">MKKEWRLICREMEKCRLENQKIELSDNLLWFLVIGEDHRFWSHYGCDPVGLLRAFWCSNIRKSRQGGSTIAMQLVRTIIKKYEPTLKRKLIEIILAFMLTRKYSKEQILRTYLLVAYFGWNMHGVKQACHQIGVNYSKLDDYSAASIVARLKYPQPRHYNEIKENLIQMRTNYLLERTKLTK</sequence>
<proteinExistence type="predicted"/>
<dbReference type="STRING" id="1918946.VPAL9027_01995"/>
<dbReference type="OrthoDB" id="9766909at2"/>
<keyword evidence="2" id="KW-0808">Transferase</keyword>
<evidence type="ECO:0000256" key="1">
    <source>
        <dbReference type="ARBA" id="ARBA00004752"/>
    </source>
</evidence>
<protein>
    <submittedName>
        <fullName evidence="4">Penicillin-binding protein 1A/1B</fullName>
    </submittedName>
</protein>
<dbReference type="InterPro" id="IPR050396">
    <property type="entry name" value="Glycosyltr_51/Transpeptidase"/>
</dbReference>
<dbReference type="AlphaFoldDB" id="A0A1R4B523"/>
<evidence type="ECO:0000256" key="2">
    <source>
        <dbReference type="ARBA" id="ARBA00022679"/>
    </source>
</evidence>
<dbReference type="Gene3D" id="1.10.3810.10">
    <property type="entry name" value="Biosynthetic peptidoglycan transglycosylase-like"/>
    <property type="match status" value="1"/>
</dbReference>
<evidence type="ECO:0000259" key="3">
    <source>
        <dbReference type="Pfam" id="PF00912"/>
    </source>
</evidence>
<evidence type="ECO:0000313" key="4">
    <source>
        <dbReference type="EMBL" id="SJL84015.1"/>
    </source>
</evidence>
<dbReference type="RefSeq" id="WP_139343484.1">
    <property type="nucleotide sequence ID" value="NZ_AP024888.1"/>
</dbReference>
<dbReference type="EMBL" id="FUFT01000005">
    <property type="protein sequence ID" value="SJL84015.1"/>
    <property type="molecule type" value="Genomic_DNA"/>
</dbReference>
<dbReference type="InterPro" id="IPR036950">
    <property type="entry name" value="PBP_transglycosylase"/>
</dbReference>
<organism evidence="4 5">
    <name type="scientific">Vibrio palustris</name>
    <dbReference type="NCBI Taxonomy" id="1918946"/>
    <lineage>
        <taxon>Bacteria</taxon>
        <taxon>Pseudomonadati</taxon>
        <taxon>Pseudomonadota</taxon>
        <taxon>Gammaproteobacteria</taxon>
        <taxon>Vibrionales</taxon>
        <taxon>Vibrionaceae</taxon>
        <taxon>Vibrio</taxon>
    </lineage>
</organism>
<dbReference type="PANTHER" id="PTHR32282">
    <property type="entry name" value="BINDING PROTEIN TRANSPEPTIDASE, PUTATIVE-RELATED"/>
    <property type="match status" value="1"/>
</dbReference>
<dbReference type="Pfam" id="PF00912">
    <property type="entry name" value="Transgly"/>
    <property type="match status" value="1"/>
</dbReference>
<accession>A0A1R4B523</accession>
<dbReference type="GO" id="GO:0008955">
    <property type="term" value="F:peptidoglycan glycosyltransferase activity"/>
    <property type="evidence" value="ECO:0007669"/>
    <property type="project" value="TreeGrafter"/>
</dbReference>
<dbReference type="Proteomes" id="UP000189475">
    <property type="component" value="Unassembled WGS sequence"/>
</dbReference>
<dbReference type="InterPro" id="IPR023346">
    <property type="entry name" value="Lysozyme-like_dom_sf"/>
</dbReference>
<dbReference type="InterPro" id="IPR001264">
    <property type="entry name" value="Glyco_trans_51"/>
</dbReference>
<reference evidence="4 5" key="1">
    <citation type="submission" date="2017-02" db="EMBL/GenBank/DDBJ databases">
        <authorList>
            <person name="Peterson S.W."/>
        </authorList>
    </citation>
    <scope>NUCLEOTIDE SEQUENCE [LARGE SCALE GENOMIC DNA]</scope>
    <source>
        <strain evidence="4 5">CECT 9027</strain>
    </source>
</reference>
<dbReference type="SUPFAM" id="SSF53955">
    <property type="entry name" value="Lysozyme-like"/>
    <property type="match status" value="1"/>
</dbReference>
<comment type="pathway">
    <text evidence="1">Cell wall biogenesis; peptidoglycan biosynthesis.</text>
</comment>